<evidence type="ECO:0000313" key="2">
    <source>
        <dbReference type="EMBL" id="MDO3425415.1"/>
    </source>
</evidence>
<keyword evidence="1" id="KW-1133">Transmembrane helix</keyword>
<feature type="transmembrane region" description="Helical" evidence="1">
    <location>
        <begin position="123"/>
        <end position="139"/>
    </location>
</feature>
<keyword evidence="1" id="KW-0812">Transmembrane</keyword>
<evidence type="ECO:0000256" key="1">
    <source>
        <dbReference type="SAM" id="Phobius"/>
    </source>
</evidence>
<sequence length="241" mass="28659">MMTKEQEKEITDYLMLHRLPLDILLEVKDHMISQVADIQTEENLNFQEAFHKTQKLWESEFKMTKYSVFYSEEIPVIVKKIAKARYNNILKRSLLLGLISFAVNILLIFLANNEEVYSTLFKIQNGLFVLFTFGVWFFNRKIWKYVKQDFKYRGRLFYSMYQQNTGLLVVSMTSMAQIISKKGIYPYLFFRTNDHSEIIFVLATLVLPYCIQVIIIFGLINFFEHKKSLEKMKEFLNLSAE</sequence>
<dbReference type="RefSeq" id="WP_302716115.1">
    <property type="nucleotide sequence ID" value="NZ_JAULSJ010000014.1"/>
</dbReference>
<keyword evidence="1" id="KW-0472">Membrane</keyword>
<feature type="transmembrane region" description="Helical" evidence="1">
    <location>
        <begin position="160"/>
        <end position="179"/>
    </location>
</feature>
<keyword evidence="3" id="KW-1185">Reference proteome</keyword>
<proteinExistence type="predicted"/>
<feature type="transmembrane region" description="Helical" evidence="1">
    <location>
        <begin position="93"/>
        <end position="111"/>
    </location>
</feature>
<reference evidence="2" key="1">
    <citation type="submission" date="2023-07" db="EMBL/GenBank/DDBJ databases">
        <title>AMR profile of multidrug- resistance Chryseobacterium gambrini related strain.</title>
        <authorList>
            <person name="Kirdat K."/>
            <person name="Bhatt A."/>
            <person name="Kuyare S."/>
            <person name="Yadav A."/>
        </authorList>
    </citation>
    <scope>NUCLEOTIDE SEQUENCE</scope>
    <source>
        <strain evidence="2">APV-1</strain>
    </source>
</reference>
<name>A0ABT8U2X8_9FLAO</name>
<feature type="transmembrane region" description="Helical" evidence="1">
    <location>
        <begin position="199"/>
        <end position="223"/>
    </location>
</feature>
<comment type="caution">
    <text evidence="2">The sequence shown here is derived from an EMBL/GenBank/DDBJ whole genome shotgun (WGS) entry which is preliminary data.</text>
</comment>
<accession>A0ABT8U2X8</accession>
<protein>
    <submittedName>
        <fullName evidence="2">Uncharacterized protein</fullName>
    </submittedName>
</protein>
<organism evidence="2 3">
    <name type="scientific">Chryseobacterium urinae</name>
    <dbReference type="NCBI Taxonomy" id="3058400"/>
    <lineage>
        <taxon>Bacteria</taxon>
        <taxon>Pseudomonadati</taxon>
        <taxon>Bacteroidota</taxon>
        <taxon>Flavobacteriia</taxon>
        <taxon>Flavobacteriales</taxon>
        <taxon>Weeksellaceae</taxon>
        <taxon>Chryseobacterium group</taxon>
        <taxon>Chryseobacterium</taxon>
    </lineage>
</organism>
<dbReference type="EMBL" id="JAULSJ010000014">
    <property type="protein sequence ID" value="MDO3425415.1"/>
    <property type="molecule type" value="Genomic_DNA"/>
</dbReference>
<evidence type="ECO:0000313" key="3">
    <source>
        <dbReference type="Proteomes" id="UP001168128"/>
    </source>
</evidence>
<dbReference type="Proteomes" id="UP001168128">
    <property type="component" value="Unassembled WGS sequence"/>
</dbReference>
<gene>
    <name evidence="2" type="ORF">QWT87_10980</name>
</gene>